<reference evidence="1 2" key="1">
    <citation type="journal article" date="2013" name="Genome Announc.">
        <title>Genome sequences for three denitrifying bacterial strains isolated from a uranium- and nitrate-contaminated subsurface environment.</title>
        <authorList>
            <person name="Venkatramanan R."/>
            <person name="Prakash O."/>
            <person name="Woyke T."/>
            <person name="Chain P."/>
            <person name="Goodwin L.A."/>
            <person name="Watson D."/>
            <person name="Brooks S."/>
            <person name="Kostka J.E."/>
            <person name="Green S.J."/>
        </authorList>
    </citation>
    <scope>NUCLEOTIDE SEQUENCE [LARGE SCALE GENOMIC DNA]</scope>
    <source>
        <strain evidence="1 2">1NES1</strain>
    </source>
</reference>
<proteinExistence type="predicted"/>
<sequence length="144" mass="15430">MRSAEAIATSPFDALVGRWTGDGVLGFKESKPERVKCRATYLLDPAAPNELKQTIRCATSSGAIEVISNLKEAAGKLTGHWKETIHNFEGDLTGEVTPKGFRIVVKGADITANMDIVVRGDLQAVEIQFVNSSLVGLSLAMKKG</sequence>
<dbReference type="Proteomes" id="UP000005952">
    <property type="component" value="Chromosome"/>
</dbReference>
<name>N0B7G3_9HYPH</name>
<dbReference type="KEGG" id="hdt:HYPDE_39428"/>
<keyword evidence="2" id="KW-1185">Reference proteome</keyword>
<evidence type="ECO:0008006" key="3">
    <source>
        <dbReference type="Google" id="ProtNLM"/>
    </source>
</evidence>
<dbReference type="EMBL" id="CP005587">
    <property type="protein sequence ID" value="AGK59554.1"/>
    <property type="molecule type" value="Genomic_DNA"/>
</dbReference>
<evidence type="ECO:0000313" key="2">
    <source>
        <dbReference type="Proteomes" id="UP000005952"/>
    </source>
</evidence>
<gene>
    <name evidence="1" type="ORF">HYPDE_39428</name>
</gene>
<protein>
    <recommendedName>
        <fullName evidence="3">THAP4-like heme-binding beta-barrel domain-containing protein</fullName>
    </recommendedName>
</protein>
<dbReference type="AlphaFoldDB" id="N0B7G3"/>
<dbReference type="STRING" id="670307.HYPDE_39428"/>
<accession>N0B7G3</accession>
<organism evidence="1 2">
    <name type="scientific">Hyphomicrobium denitrificans 1NES1</name>
    <dbReference type="NCBI Taxonomy" id="670307"/>
    <lineage>
        <taxon>Bacteria</taxon>
        <taxon>Pseudomonadati</taxon>
        <taxon>Pseudomonadota</taxon>
        <taxon>Alphaproteobacteria</taxon>
        <taxon>Hyphomicrobiales</taxon>
        <taxon>Hyphomicrobiaceae</taxon>
        <taxon>Hyphomicrobium</taxon>
    </lineage>
</organism>
<dbReference type="HOGENOM" id="CLU_118465_0_0_5"/>
<evidence type="ECO:0000313" key="1">
    <source>
        <dbReference type="EMBL" id="AGK59554.1"/>
    </source>
</evidence>
<dbReference type="eggNOG" id="ENOG50316DE">
    <property type="taxonomic scope" value="Bacteria"/>
</dbReference>